<organism evidence="2">
    <name type="scientific">viral metagenome</name>
    <dbReference type="NCBI Taxonomy" id="1070528"/>
    <lineage>
        <taxon>unclassified sequences</taxon>
        <taxon>metagenomes</taxon>
        <taxon>organismal metagenomes</taxon>
    </lineage>
</organism>
<keyword evidence="1" id="KW-0812">Transmembrane</keyword>
<proteinExistence type="predicted"/>
<sequence>MFSVNGPTLTEPGVKYFLRETLKQCHDKRATYYNIIWNCGFFLFLLKLIGVILAYRKRNKLTPEEKKEKNEKNHAYVMVKIKALREERKKMNNEIITNLPKFESGFEVLHKNYYAV</sequence>
<keyword evidence="1" id="KW-0472">Membrane</keyword>
<dbReference type="AlphaFoldDB" id="A0A6C0EP29"/>
<feature type="transmembrane region" description="Helical" evidence="1">
    <location>
        <begin position="35"/>
        <end position="55"/>
    </location>
</feature>
<reference evidence="2" key="1">
    <citation type="journal article" date="2020" name="Nature">
        <title>Giant virus diversity and host interactions through global metagenomics.</title>
        <authorList>
            <person name="Schulz F."/>
            <person name="Roux S."/>
            <person name="Paez-Espino D."/>
            <person name="Jungbluth S."/>
            <person name="Walsh D.A."/>
            <person name="Denef V.J."/>
            <person name="McMahon K.D."/>
            <person name="Konstantinidis K.T."/>
            <person name="Eloe-Fadrosh E.A."/>
            <person name="Kyrpides N.C."/>
            <person name="Woyke T."/>
        </authorList>
    </citation>
    <scope>NUCLEOTIDE SEQUENCE</scope>
    <source>
        <strain evidence="2">GVMAG-M-3300009149-34</strain>
    </source>
</reference>
<protein>
    <submittedName>
        <fullName evidence="2">Uncharacterized protein</fullName>
    </submittedName>
</protein>
<evidence type="ECO:0000256" key="1">
    <source>
        <dbReference type="SAM" id="Phobius"/>
    </source>
</evidence>
<dbReference type="EMBL" id="MN738900">
    <property type="protein sequence ID" value="QHT30442.1"/>
    <property type="molecule type" value="Genomic_DNA"/>
</dbReference>
<evidence type="ECO:0000313" key="2">
    <source>
        <dbReference type="EMBL" id="QHT30442.1"/>
    </source>
</evidence>
<accession>A0A6C0EP29</accession>
<keyword evidence="1" id="KW-1133">Transmembrane helix</keyword>
<name>A0A6C0EP29_9ZZZZ</name>